<dbReference type="EMBL" id="GG745345">
    <property type="protein sequence ID" value="KNE64860.1"/>
    <property type="molecule type" value="Genomic_DNA"/>
</dbReference>
<reference evidence="1 2" key="1">
    <citation type="submission" date="2009-11" db="EMBL/GenBank/DDBJ databases">
        <title>Annotation of Allomyces macrogynus ATCC 38327.</title>
        <authorList>
            <consortium name="The Broad Institute Genome Sequencing Platform"/>
            <person name="Russ C."/>
            <person name="Cuomo C."/>
            <person name="Burger G."/>
            <person name="Gray M.W."/>
            <person name="Holland P.W.H."/>
            <person name="King N."/>
            <person name="Lang F.B.F."/>
            <person name="Roger A.J."/>
            <person name="Ruiz-Trillo I."/>
            <person name="Young S.K."/>
            <person name="Zeng Q."/>
            <person name="Gargeya S."/>
            <person name="Fitzgerald M."/>
            <person name="Haas B."/>
            <person name="Abouelleil A."/>
            <person name="Alvarado L."/>
            <person name="Arachchi H.M."/>
            <person name="Berlin A."/>
            <person name="Chapman S.B."/>
            <person name="Gearin G."/>
            <person name="Goldberg J."/>
            <person name="Griggs A."/>
            <person name="Gujja S."/>
            <person name="Hansen M."/>
            <person name="Heiman D."/>
            <person name="Howarth C."/>
            <person name="Larimer J."/>
            <person name="Lui A."/>
            <person name="MacDonald P.J.P."/>
            <person name="McCowen C."/>
            <person name="Montmayeur A."/>
            <person name="Murphy C."/>
            <person name="Neiman D."/>
            <person name="Pearson M."/>
            <person name="Priest M."/>
            <person name="Roberts A."/>
            <person name="Saif S."/>
            <person name="Shea T."/>
            <person name="Sisk P."/>
            <person name="Stolte C."/>
            <person name="Sykes S."/>
            <person name="Wortman J."/>
            <person name="Nusbaum C."/>
            <person name="Birren B."/>
        </authorList>
    </citation>
    <scope>NUCLEOTIDE SEQUENCE [LARGE SCALE GENOMIC DNA]</scope>
    <source>
        <strain evidence="1 2">ATCC 38327</strain>
    </source>
</reference>
<dbReference type="AlphaFoldDB" id="A0A0L0SR58"/>
<organism evidence="1 2">
    <name type="scientific">Allomyces macrogynus (strain ATCC 38327)</name>
    <name type="common">Allomyces javanicus var. macrogynus</name>
    <dbReference type="NCBI Taxonomy" id="578462"/>
    <lineage>
        <taxon>Eukaryota</taxon>
        <taxon>Fungi</taxon>
        <taxon>Fungi incertae sedis</taxon>
        <taxon>Blastocladiomycota</taxon>
        <taxon>Blastocladiomycetes</taxon>
        <taxon>Blastocladiales</taxon>
        <taxon>Blastocladiaceae</taxon>
        <taxon>Allomyces</taxon>
    </lineage>
</organism>
<dbReference type="VEuPathDB" id="FungiDB:AMAG_19291"/>
<protein>
    <submittedName>
        <fullName evidence="1">Uncharacterized protein</fullName>
    </submittedName>
</protein>
<reference evidence="2" key="2">
    <citation type="submission" date="2009-11" db="EMBL/GenBank/DDBJ databases">
        <title>The Genome Sequence of Allomyces macrogynus strain ATCC 38327.</title>
        <authorList>
            <consortium name="The Broad Institute Genome Sequencing Platform"/>
            <person name="Russ C."/>
            <person name="Cuomo C."/>
            <person name="Shea T."/>
            <person name="Young S.K."/>
            <person name="Zeng Q."/>
            <person name="Koehrsen M."/>
            <person name="Haas B."/>
            <person name="Borodovsky M."/>
            <person name="Guigo R."/>
            <person name="Alvarado L."/>
            <person name="Berlin A."/>
            <person name="Borenstein D."/>
            <person name="Chen Z."/>
            <person name="Engels R."/>
            <person name="Freedman E."/>
            <person name="Gellesch M."/>
            <person name="Goldberg J."/>
            <person name="Griggs A."/>
            <person name="Gujja S."/>
            <person name="Heiman D."/>
            <person name="Hepburn T."/>
            <person name="Howarth C."/>
            <person name="Jen D."/>
            <person name="Larson L."/>
            <person name="Lewis B."/>
            <person name="Mehta T."/>
            <person name="Park D."/>
            <person name="Pearson M."/>
            <person name="Roberts A."/>
            <person name="Saif S."/>
            <person name="Shenoy N."/>
            <person name="Sisk P."/>
            <person name="Stolte C."/>
            <person name="Sykes S."/>
            <person name="Walk T."/>
            <person name="White J."/>
            <person name="Yandava C."/>
            <person name="Burger G."/>
            <person name="Gray M.W."/>
            <person name="Holland P.W.H."/>
            <person name="King N."/>
            <person name="Lang F.B.F."/>
            <person name="Roger A.J."/>
            <person name="Ruiz-Trillo I."/>
            <person name="Lander E."/>
            <person name="Nusbaum C."/>
        </authorList>
    </citation>
    <scope>NUCLEOTIDE SEQUENCE [LARGE SCALE GENOMIC DNA]</scope>
    <source>
        <strain evidence="2">ATCC 38327</strain>
    </source>
</reference>
<evidence type="ECO:0000313" key="1">
    <source>
        <dbReference type="EMBL" id="KNE64860.1"/>
    </source>
</evidence>
<keyword evidence="2" id="KW-1185">Reference proteome</keyword>
<accession>A0A0L0SR58</accession>
<evidence type="ECO:0000313" key="2">
    <source>
        <dbReference type="Proteomes" id="UP000054350"/>
    </source>
</evidence>
<dbReference type="Proteomes" id="UP000054350">
    <property type="component" value="Unassembled WGS sequence"/>
</dbReference>
<dbReference type="OrthoDB" id="10379540at2759"/>
<name>A0A0L0SR58_ALLM3</name>
<proteinExistence type="predicted"/>
<sequence length="382" mass="41133">MSTSVPLLEPRARPPSPIDATTEATALLTHDATVDILPHPGHAAWPALLDPHVDLVDLPGLFSASDRAVLATTDATLTQLADDWAALEMTHRPAIELAAAQRALVDGGSTADLDADVVAALVAQVPTLRTLASRLAHYPALKVRAALRRSRLAVHRAVVMDPSHHPLWTRAWSLPSSWALHFFHAQLAHVQGVAVLKSLVDVRKPDPSTSVAAHEDEMDVSWPFPAHIDASASRAVLNPPASQLRALLACYSHDDWAAAPVFTCTQLSVLAAVRGARNRDAIWRHMLACGLHWARAAQEDERAKEAMWRHLVLLHAELVHAGLLGGPIRTFDDVVDLAGFVGQCLVAMESRSNAPSQTLSSSTWLTSIVIESCFLPKGFAGP</sequence>
<gene>
    <name evidence="1" type="ORF">AMAG_19291</name>
</gene>